<dbReference type="SMART" id="SM00554">
    <property type="entry name" value="FAS1"/>
    <property type="match status" value="2"/>
</dbReference>
<keyword evidence="1" id="KW-0732">Signal</keyword>
<evidence type="ECO:0000313" key="3">
    <source>
        <dbReference type="EMBL" id="NLR66431.1"/>
    </source>
</evidence>
<dbReference type="GO" id="GO:0005615">
    <property type="term" value="C:extracellular space"/>
    <property type="evidence" value="ECO:0007669"/>
    <property type="project" value="TreeGrafter"/>
</dbReference>
<comment type="caution">
    <text evidence="3">The sequence shown here is derived from an EMBL/GenBank/DDBJ whole genome shotgun (WGS) entry which is preliminary data.</text>
</comment>
<dbReference type="PANTHER" id="PTHR10900">
    <property type="entry name" value="PERIOSTIN-RELATED"/>
    <property type="match status" value="1"/>
</dbReference>
<feature type="domain" description="FAS1" evidence="2">
    <location>
        <begin position="34"/>
        <end position="181"/>
    </location>
</feature>
<dbReference type="InterPro" id="IPR036378">
    <property type="entry name" value="FAS1_dom_sf"/>
</dbReference>
<evidence type="ECO:0000259" key="2">
    <source>
        <dbReference type="PROSITE" id="PS50213"/>
    </source>
</evidence>
<feature type="domain" description="FAS1" evidence="2">
    <location>
        <begin position="185"/>
        <end position="352"/>
    </location>
</feature>
<reference evidence="3 4" key="1">
    <citation type="submission" date="2020-04" db="EMBL/GenBank/DDBJ databases">
        <authorList>
            <person name="Yin C."/>
        </authorList>
    </citation>
    <scope>NUCLEOTIDE SEQUENCE [LARGE SCALE GENOMIC DNA]</scope>
    <source>
        <strain evidence="3 4">Ae27</strain>
    </source>
</reference>
<feature type="signal peptide" evidence="1">
    <location>
        <begin position="1"/>
        <end position="22"/>
    </location>
</feature>
<dbReference type="Gene3D" id="2.30.180.10">
    <property type="entry name" value="FAS1 domain"/>
    <property type="match status" value="2"/>
</dbReference>
<name>A0A847S4G3_9BACT</name>
<dbReference type="AlphaFoldDB" id="A0A847S4G3"/>
<organism evidence="3 4">
    <name type="scientific">Chitinophaga varians</name>
    <dbReference type="NCBI Taxonomy" id="2202339"/>
    <lineage>
        <taxon>Bacteria</taxon>
        <taxon>Pseudomonadati</taxon>
        <taxon>Bacteroidota</taxon>
        <taxon>Chitinophagia</taxon>
        <taxon>Chitinophagales</taxon>
        <taxon>Chitinophagaceae</taxon>
        <taxon>Chitinophaga</taxon>
    </lineage>
</organism>
<dbReference type="RefSeq" id="WP_168872357.1">
    <property type="nucleotide sequence ID" value="NZ_JABAIA010000002.1"/>
</dbReference>
<sequence length="360" mass="40552">MRYYTLSCLFFFFLLMMTGCKKDDLTPPRDTAPARAMGEFIHNNYDLSLFAAALQKAGLLDSLNQPGPFTCFVPDNKAFNDIGITSPADFDAMDPESLRTMVKYHVFKDRKYISEFPLQMGNKYMTLAGAEMFVSSSGNPGATYTPPDKRNVFVNGALVYPDSKRNVALSNGVVHVIRKPLNYRPGTIQEYLQADTSLSIFVTVMKRCKLWDGLKDKGPFTVFVPDNDAFRQYNITADSAARLDPDKYEAVAFNIYSLALKSKRIFSTDWVQISGTYGPISSMINVGNFAIKPYYEYNWYDNSENILINMMDVIQQNFSTNGPSTLHYRKGFAIGADQLTSNGLVHRIDDLLLDPATLRK</sequence>
<proteinExistence type="predicted"/>
<feature type="chain" id="PRO_5032911895" evidence="1">
    <location>
        <begin position="23"/>
        <end position="360"/>
    </location>
</feature>
<keyword evidence="4" id="KW-1185">Reference proteome</keyword>
<evidence type="ECO:0000313" key="4">
    <source>
        <dbReference type="Proteomes" id="UP000570474"/>
    </source>
</evidence>
<dbReference type="Proteomes" id="UP000570474">
    <property type="component" value="Unassembled WGS sequence"/>
</dbReference>
<dbReference type="EMBL" id="JABAIA010000002">
    <property type="protein sequence ID" value="NLR66431.1"/>
    <property type="molecule type" value="Genomic_DNA"/>
</dbReference>
<dbReference type="PROSITE" id="PS50213">
    <property type="entry name" value="FAS1"/>
    <property type="match status" value="2"/>
</dbReference>
<dbReference type="PANTHER" id="PTHR10900:SF77">
    <property type="entry name" value="FI19380P1"/>
    <property type="match status" value="1"/>
</dbReference>
<gene>
    <name evidence="3" type="ORF">HGH92_19135</name>
</gene>
<dbReference type="PROSITE" id="PS51257">
    <property type="entry name" value="PROKAR_LIPOPROTEIN"/>
    <property type="match status" value="1"/>
</dbReference>
<dbReference type="InterPro" id="IPR000782">
    <property type="entry name" value="FAS1_domain"/>
</dbReference>
<dbReference type="Pfam" id="PF02469">
    <property type="entry name" value="Fasciclin"/>
    <property type="match status" value="2"/>
</dbReference>
<accession>A0A847S4G3</accession>
<evidence type="ECO:0000256" key="1">
    <source>
        <dbReference type="SAM" id="SignalP"/>
    </source>
</evidence>
<dbReference type="SUPFAM" id="SSF82153">
    <property type="entry name" value="FAS1 domain"/>
    <property type="match status" value="2"/>
</dbReference>
<protein>
    <submittedName>
        <fullName evidence="3">Fasciclin domain-containing protein</fullName>
    </submittedName>
</protein>
<dbReference type="InterPro" id="IPR050904">
    <property type="entry name" value="Adhesion/Biosynth-related"/>
</dbReference>